<dbReference type="RefSeq" id="WP_035325064.1">
    <property type="nucleotide sequence ID" value="NZ_CP015125.1"/>
</dbReference>
<name>A0A0A2GUR0_9FLAO</name>
<dbReference type="OrthoDB" id="9786766at2"/>
<evidence type="ECO:0000313" key="3">
    <source>
        <dbReference type="EMBL" id="KGO06051.1"/>
    </source>
</evidence>
<dbReference type="Proteomes" id="UP000030140">
    <property type="component" value="Unassembled WGS sequence"/>
</dbReference>
<dbReference type="Gene3D" id="2.60.40.1190">
    <property type="match status" value="1"/>
</dbReference>
<feature type="signal peptide" evidence="1">
    <location>
        <begin position="1"/>
        <end position="19"/>
    </location>
</feature>
<dbReference type="GO" id="GO:0016787">
    <property type="term" value="F:hydrolase activity"/>
    <property type="evidence" value="ECO:0007669"/>
    <property type="project" value="UniProtKB-KW"/>
</dbReference>
<evidence type="ECO:0000256" key="1">
    <source>
        <dbReference type="SAM" id="SignalP"/>
    </source>
</evidence>
<dbReference type="CDD" id="cd09618">
    <property type="entry name" value="CBM9_like_2"/>
    <property type="match status" value="1"/>
</dbReference>
<evidence type="ECO:0000313" key="4">
    <source>
        <dbReference type="Proteomes" id="UP000030140"/>
    </source>
</evidence>
<keyword evidence="1" id="KW-0732">Signal</keyword>
<keyword evidence="3" id="KW-0378">Hydrolase</keyword>
<gene>
    <name evidence="3" type="ORF">NV36_03820</name>
</gene>
<dbReference type="Pfam" id="PF19313">
    <property type="entry name" value="DUF5916"/>
    <property type="match status" value="1"/>
</dbReference>
<organism evidence="3 4">
    <name type="scientific">Dokdonia donghaensis DSW-1</name>
    <dbReference type="NCBI Taxonomy" id="1300343"/>
    <lineage>
        <taxon>Bacteria</taxon>
        <taxon>Pseudomonadati</taxon>
        <taxon>Bacteroidota</taxon>
        <taxon>Flavobacteriia</taxon>
        <taxon>Flavobacteriales</taxon>
        <taxon>Flavobacteriaceae</taxon>
        <taxon>Dokdonia</taxon>
    </lineage>
</organism>
<keyword evidence="4" id="KW-1185">Reference proteome</keyword>
<dbReference type="EMBL" id="JSAQ01000001">
    <property type="protein sequence ID" value="KGO06051.1"/>
    <property type="molecule type" value="Genomic_DNA"/>
</dbReference>
<dbReference type="PATRIC" id="fig|1300343.5.peg.1772"/>
<dbReference type="AlphaFoldDB" id="A0A0A2GUR0"/>
<reference evidence="3 4" key="1">
    <citation type="submission" date="2014-10" db="EMBL/GenBank/DDBJ databases">
        <title>Draft genome sequence of the proteorhodopsin-containing marine bacterium Dokdonia donghaensis.</title>
        <authorList>
            <person name="Gomez-Consarnau L."/>
            <person name="Gonzalez J.M."/>
            <person name="Riedel T."/>
            <person name="Jaenicke S."/>
            <person name="Wagner-Doebler I."/>
            <person name="Fuhrman J.A."/>
        </authorList>
    </citation>
    <scope>NUCLEOTIDE SEQUENCE [LARGE SCALE GENOMIC DNA]</scope>
    <source>
        <strain evidence="3 4">DSW-1</strain>
    </source>
</reference>
<protein>
    <submittedName>
        <fullName evidence="3">Hydrolase</fullName>
    </submittedName>
</protein>
<feature type="chain" id="PRO_5001987805" evidence="1">
    <location>
        <begin position="20"/>
        <end position="730"/>
    </location>
</feature>
<accession>A0A0A2GUR0</accession>
<evidence type="ECO:0000259" key="2">
    <source>
        <dbReference type="Pfam" id="PF19313"/>
    </source>
</evidence>
<proteinExistence type="predicted"/>
<comment type="caution">
    <text evidence="3">The sequence shown here is derived from an EMBL/GenBank/DDBJ whole genome shotgun (WGS) entry which is preliminary data.</text>
</comment>
<sequence length="730" mass="83649">MLKYVLSIAILVASLTTYAQTKEVGVKFINSPITVDGSLDEPVWNETQVATNFWQYFPTDSIQAPYQSEIRFLYTDKTLYVGIKVFSQGDDYVIPSLKRDFRAGGSDNITLMFDTFNDGNNAFLFGSNPLGIRREALVSGGGTDLRGFTTSWDTKWVGETKQYDGYYICEWAIPMSAFKFREGETRWRFNSYQFDTQDNTRNTWINIPQNQFIFNLAYMGDMVFEKPLGNSKSPISIIPYINAIAGQDRELPDDFTEVKVGGDARFTIGNSLNLDVTINPDFSQVEVDNAITNLSRFEVGLPERRQFFIENSDLFADFGDPRAANPFFSRRIGIAEDFEGNTIINNIVAGARLSGKLNNNLRVGLLNMQTQKDEINEISANNNTLIALQHRVFSRSNISAIFVNRQATGNETFVEPGEQYNRLVGLDYNLANEDNSWNGKFYLHKSFSPGIEGKDFSGGARIEYNRNNWRATSATLFVNEDFNSDLGFIPRKDIFRNFSKLERLIFPKSGAINRHIFSLNSFYVWRPELDFTLGDRTLSPQWEAEFKNTASLAVKPRARFTKLFDTFDPSRSEGLELPEGSEYSYNSIELEYNSDRRKALSYTSNATYGDYFNGEILTLRAGATLRLQPKLIIGFNARYDKINLPAPYSDNDIWLVSPRVEVTFTKNLFWNTLLQYSTLQDNFGINSRLQWRFAPLSDLFLVYNDNYFTDTNFAPRFRSINLKLTYWLYL</sequence>
<feature type="domain" description="DUF5916" evidence="2">
    <location>
        <begin position="236"/>
        <end position="649"/>
    </location>
</feature>
<dbReference type="InterPro" id="IPR045670">
    <property type="entry name" value="DUF5916"/>
</dbReference>
<dbReference type="KEGG" id="ddo:I597_1763"/>
<dbReference type="SUPFAM" id="SSF49344">
    <property type="entry name" value="CBD9-like"/>
    <property type="match status" value="1"/>
</dbReference>